<evidence type="ECO:0000256" key="2">
    <source>
        <dbReference type="ARBA" id="ARBA00022737"/>
    </source>
</evidence>
<dbReference type="SUPFAM" id="SSF46689">
    <property type="entry name" value="Homeodomain-like"/>
    <property type="match status" value="1"/>
</dbReference>
<protein>
    <submittedName>
        <fullName evidence="7">R2R3-MYB transcription factor 24</fullName>
    </submittedName>
</protein>
<evidence type="ECO:0000256" key="1">
    <source>
        <dbReference type="ARBA" id="ARBA00004123"/>
    </source>
</evidence>
<dbReference type="PROSITE" id="PS50090">
    <property type="entry name" value="MYB_LIKE"/>
    <property type="match status" value="2"/>
</dbReference>
<keyword evidence="4" id="KW-0539">Nucleus</keyword>
<accession>A0A6B9QR30</accession>
<feature type="domain" description="HTH myb-type" evidence="6">
    <location>
        <begin position="62"/>
        <end position="116"/>
    </location>
</feature>
<feature type="domain" description="Myb-like" evidence="5">
    <location>
        <begin position="9"/>
        <end position="61"/>
    </location>
</feature>
<evidence type="ECO:0000256" key="4">
    <source>
        <dbReference type="ARBA" id="ARBA00023242"/>
    </source>
</evidence>
<dbReference type="InterPro" id="IPR001005">
    <property type="entry name" value="SANT/Myb"/>
</dbReference>
<dbReference type="CDD" id="cd00167">
    <property type="entry name" value="SANT"/>
    <property type="match status" value="2"/>
</dbReference>
<dbReference type="GO" id="GO:0005634">
    <property type="term" value="C:nucleus"/>
    <property type="evidence" value="ECO:0007669"/>
    <property type="project" value="UniProtKB-SubCell"/>
</dbReference>
<dbReference type="FunFam" id="1.10.10.60:FF:000001">
    <property type="entry name" value="MYB-related transcription factor"/>
    <property type="match status" value="1"/>
</dbReference>
<dbReference type="EMBL" id="MN906699">
    <property type="protein sequence ID" value="QHG11452.1"/>
    <property type="molecule type" value="mRNA"/>
</dbReference>
<dbReference type="Gene3D" id="1.10.10.60">
    <property type="entry name" value="Homeodomain-like"/>
    <property type="match status" value="2"/>
</dbReference>
<dbReference type="PANTHER" id="PTHR10641">
    <property type="entry name" value="MYB FAMILY TRANSCRIPTION FACTOR"/>
    <property type="match status" value="1"/>
</dbReference>
<dbReference type="AlphaFoldDB" id="A0A6B9QR30"/>
<keyword evidence="3" id="KW-0238">DNA-binding</keyword>
<reference evidence="7" key="1">
    <citation type="journal article" date="2020" name="PeerJ">
        <title>The R2R3-MYB transcription factor family in Taxus chinensis: Identification, characterization, expression profiling and posttranscriptional regulation analysis.</title>
        <authorList>
            <person name="Hu X."/>
            <person name="Zhang L."/>
            <person name="Shao F."/>
            <person name="Qiu D."/>
            <person name="Wilson I.W."/>
        </authorList>
    </citation>
    <scope>NUCLEOTIDE SEQUENCE</scope>
</reference>
<dbReference type="SMART" id="SM00717">
    <property type="entry name" value="SANT"/>
    <property type="match status" value="2"/>
</dbReference>
<dbReference type="GO" id="GO:0003677">
    <property type="term" value="F:DNA binding"/>
    <property type="evidence" value="ECO:0007669"/>
    <property type="project" value="UniProtKB-KW"/>
</dbReference>
<feature type="domain" description="HTH myb-type" evidence="6">
    <location>
        <begin position="9"/>
        <end position="61"/>
    </location>
</feature>
<dbReference type="InterPro" id="IPR017930">
    <property type="entry name" value="Myb_dom"/>
</dbReference>
<name>A0A6B9QR30_TAXCH</name>
<evidence type="ECO:0000259" key="6">
    <source>
        <dbReference type="PROSITE" id="PS51294"/>
    </source>
</evidence>
<sequence length="443" mass="49384">MGRSPCCDENGLKKGPWTPEEDEKLIEYIQKHGHGSWRALPKHAGLLRCGKSCRLRWTSYLRPDIKRGKFSFEEEQTILHLHAMLGNKWSAIAGHLPGRTDNEIKNYWNTHLKKRLLQMGIDPMTHRPRTDLFAPSLSSYFASLNPWESARLEAEARLARHYLSLAAYRSENANVNLDLNLLRSACQLDEASAAAAATTFWAQQQSLSLTSSYGGHSLEQHMVQPNRFGMQPDRNMEGSCLSLQQDHQSQPHFLDNMCSLALGTYSPMDQVSIAPPPTDSCLTDDSLNPHATIFTTENGLKLGEDQKISISKVGYHHYNDEEYSNLNPKLAAEMTANNNLRWADVKSHSLPPLVSATGSPRSTTFNVGPDTTCSSPDHGYGPSLPPELLLEFTENSIINAKAIAGTPTWADLNTEDGKDYWSNMLKLVDTAPAPPQYIITNQQ</sequence>
<organism evidence="7">
    <name type="scientific">Taxus chinensis</name>
    <name type="common">Chinese yew</name>
    <name type="synonym">Taxus wallichiana var. chinensis</name>
    <dbReference type="NCBI Taxonomy" id="29808"/>
    <lineage>
        <taxon>Eukaryota</taxon>
        <taxon>Viridiplantae</taxon>
        <taxon>Streptophyta</taxon>
        <taxon>Embryophyta</taxon>
        <taxon>Tracheophyta</taxon>
        <taxon>Spermatophyta</taxon>
        <taxon>Pinopsida</taxon>
        <taxon>Pinidae</taxon>
        <taxon>Conifers II</taxon>
        <taxon>Cupressales</taxon>
        <taxon>Taxaceae</taxon>
        <taxon>Taxus</taxon>
    </lineage>
</organism>
<proteinExistence type="evidence at transcript level"/>
<keyword evidence="2" id="KW-0677">Repeat</keyword>
<feature type="domain" description="Myb-like" evidence="5">
    <location>
        <begin position="62"/>
        <end position="112"/>
    </location>
</feature>
<dbReference type="Pfam" id="PF00249">
    <property type="entry name" value="Myb_DNA-binding"/>
    <property type="match status" value="2"/>
</dbReference>
<dbReference type="PANTHER" id="PTHR10641:SF1387">
    <property type="entry name" value="OS08G0486300 PROTEIN"/>
    <property type="match status" value="1"/>
</dbReference>
<comment type="subcellular location">
    <subcellularLocation>
        <location evidence="1">Nucleus</location>
    </subcellularLocation>
</comment>
<dbReference type="PROSITE" id="PS51294">
    <property type="entry name" value="HTH_MYB"/>
    <property type="match status" value="2"/>
</dbReference>
<dbReference type="InterPro" id="IPR009057">
    <property type="entry name" value="Homeodomain-like_sf"/>
</dbReference>
<evidence type="ECO:0000259" key="5">
    <source>
        <dbReference type="PROSITE" id="PS50090"/>
    </source>
</evidence>
<evidence type="ECO:0000256" key="3">
    <source>
        <dbReference type="ARBA" id="ARBA00023125"/>
    </source>
</evidence>
<dbReference type="InterPro" id="IPR015495">
    <property type="entry name" value="Myb_TF_plants"/>
</dbReference>
<dbReference type="FunFam" id="1.10.10.60:FF:000349">
    <property type="entry name" value="Transcription factor MYB39"/>
    <property type="match status" value="1"/>
</dbReference>
<evidence type="ECO:0000313" key="7">
    <source>
        <dbReference type="EMBL" id="QHG11452.1"/>
    </source>
</evidence>